<dbReference type="InterPro" id="IPR015590">
    <property type="entry name" value="Aldehyde_DH_dom"/>
</dbReference>
<proteinExistence type="inferred from homology"/>
<comment type="pathway">
    <text evidence="2 16">Amino-acid biosynthesis; L-proline biosynthesis; L-glutamate 5-semialdehyde from L-glutamate: step 1/2.</text>
</comment>
<evidence type="ECO:0000256" key="13">
    <source>
        <dbReference type="ARBA" id="ARBA00023268"/>
    </source>
</evidence>
<dbReference type="PROSITE" id="PS00902">
    <property type="entry name" value="GLUTAMATE_5_KINASE"/>
    <property type="match status" value="1"/>
</dbReference>
<dbReference type="PANTHER" id="PTHR11063">
    <property type="entry name" value="GLUTAMATE SEMIALDEHYDE DEHYDROGENASE"/>
    <property type="match status" value="1"/>
</dbReference>
<dbReference type="NCBIfam" id="NF001221">
    <property type="entry name" value="PRK00197.1"/>
    <property type="match status" value="1"/>
</dbReference>
<evidence type="ECO:0000259" key="18">
    <source>
        <dbReference type="Pfam" id="PF00696"/>
    </source>
</evidence>
<evidence type="ECO:0000256" key="14">
    <source>
        <dbReference type="ARBA" id="ARBA00049024"/>
    </source>
</evidence>
<dbReference type="InterPro" id="IPR016161">
    <property type="entry name" value="Ald_DH/histidinol_DH"/>
</dbReference>
<organism evidence="19 20">
    <name type="scientific">Coccomyxa viridis</name>
    <dbReference type="NCBI Taxonomy" id="1274662"/>
    <lineage>
        <taxon>Eukaryota</taxon>
        <taxon>Viridiplantae</taxon>
        <taxon>Chlorophyta</taxon>
        <taxon>core chlorophytes</taxon>
        <taxon>Trebouxiophyceae</taxon>
        <taxon>Trebouxiophyceae incertae sedis</taxon>
        <taxon>Coccomyxaceae</taxon>
        <taxon>Coccomyxa</taxon>
    </lineage>
</organism>
<evidence type="ECO:0000256" key="7">
    <source>
        <dbReference type="ARBA" id="ARBA00022679"/>
    </source>
</evidence>
<dbReference type="HAMAP" id="MF_00412">
    <property type="entry name" value="ProA"/>
    <property type="match status" value="1"/>
</dbReference>
<dbReference type="Proteomes" id="UP001497392">
    <property type="component" value="Unassembled WGS sequence"/>
</dbReference>
<comment type="function">
    <text evidence="16">P5CS plays a key role in proline biosynthesis, leading to osmoregulation in plants.</text>
</comment>
<comment type="similarity">
    <text evidence="4 16">In the N-terminal section; belongs to the glutamate 5-kinase family.</text>
</comment>
<dbReference type="EC" id="1.2.1.41" evidence="16"/>
<dbReference type="PRINTS" id="PR00474">
    <property type="entry name" value="GLU5KINASE"/>
</dbReference>
<dbReference type="SUPFAM" id="SSF53633">
    <property type="entry name" value="Carbamate kinase-like"/>
    <property type="match status" value="1"/>
</dbReference>
<evidence type="ECO:0000256" key="8">
    <source>
        <dbReference type="ARBA" id="ARBA00022741"/>
    </source>
</evidence>
<comment type="pathway">
    <text evidence="1 16">Amino-acid biosynthesis; L-proline biosynthesis; L-glutamate 5-semialdehyde from L-glutamate: step 2/2.</text>
</comment>
<dbReference type="InterPro" id="IPR016163">
    <property type="entry name" value="Ald_DH_C"/>
</dbReference>
<name>A0ABP1GDI2_9CHLO</name>
<evidence type="ECO:0000256" key="3">
    <source>
        <dbReference type="ARBA" id="ARBA00006300"/>
    </source>
</evidence>
<dbReference type="InterPro" id="IPR005766">
    <property type="entry name" value="P5_carboxy_syn"/>
</dbReference>
<dbReference type="SUPFAM" id="SSF53720">
    <property type="entry name" value="ALDH-like"/>
    <property type="match status" value="1"/>
</dbReference>
<dbReference type="Pfam" id="PF00171">
    <property type="entry name" value="Aldedh"/>
    <property type="match status" value="1"/>
</dbReference>
<dbReference type="NCBIfam" id="TIGR00407">
    <property type="entry name" value="proA"/>
    <property type="match status" value="1"/>
</dbReference>
<evidence type="ECO:0000256" key="9">
    <source>
        <dbReference type="ARBA" id="ARBA00022777"/>
    </source>
</evidence>
<dbReference type="InterPro" id="IPR019797">
    <property type="entry name" value="Glutamate_5-kinase_CS"/>
</dbReference>
<dbReference type="Gene3D" id="3.40.309.10">
    <property type="entry name" value="Aldehyde Dehydrogenase, Chain A, domain 2"/>
    <property type="match status" value="1"/>
</dbReference>
<dbReference type="PANTHER" id="PTHR11063:SF8">
    <property type="entry name" value="DELTA-1-PYRROLINE-5-CARBOXYLATE SYNTHASE"/>
    <property type="match status" value="1"/>
</dbReference>
<accession>A0ABP1GDI2</accession>
<evidence type="ECO:0000256" key="2">
    <source>
        <dbReference type="ARBA" id="ARBA00005185"/>
    </source>
</evidence>
<keyword evidence="10 16" id="KW-0067">ATP-binding</keyword>
<gene>
    <name evidence="19" type="primary">g12643</name>
    <name evidence="19" type="ORF">VP750_LOCUS11243</name>
</gene>
<dbReference type="InterPro" id="IPR001057">
    <property type="entry name" value="Glu/AcGlu_kinase"/>
</dbReference>
<keyword evidence="11 16" id="KW-0521">NADP</keyword>
<dbReference type="PIRSF" id="PIRSF036429">
    <property type="entry name" value="P5C_syn"/>
    <property type="match status" value="1"/>
</dbReference>
<dbReference type="Pfam" id="PF00696">
    <property type="entry name" value="AA_kinase"/>
    <property type="match status" value="1"/>
</dbReference>
<evidence type="ECO:0000259" key="17">
    <source>
        <dbReference type="Pfam" id="PF00171"/>
    </source>
</evidence>
<evidence type="ECO:0000256" key="6">
    <source>
        <dbReference type="ARBA" id="ARBA00022650"/>
    </source>
</evidence>
<dbReference type="CDD" id="cd07079">
    <property type="entry name" value="ALDH_F18-19_ProA-GPR"/>
    <property type="match status" value="1"/>
</dbReference>
<keyword evidence="8 16" id="KW-0547">Nucleotide-binding</keyword>
<evidence type="ECO:0000256" key="16">
    <source>
        <dbReference type="PIRNR" id="PIRNR036429"/>
    </source>
</evidence>
<dbReference type="InterPro" id="IPR020593">
    <property type="entry name" value="G-glutamylP_reductase_CS"/>
</dbReference>
<dbReference type="InterPro" id="IPR016162">
    <property type="entry name" value="Ald_DH_N"/>
</dbReference>
<dbReference type="NCBIfam" id="TIGR01092">
    <property type="entry name" value="P5CS"/>
    <property type="match status" value="1"/>
</dbReference>
<evidence type="ECO:0000256" key="1">
    <source>
        <dbReference type="ARBA" id="ARBA00004985"/>
    </source>
</evidence>
<evidence type="ECO:0000256" key="12">
    <source>
        <dbReference type="ARBA" id="ARBA00023002"/>
    </source>
</evidence>
<reference evidence="19 20" key="1">
    <citation type="submission" date="2024-06" db="EMBL/GenBank/DDBJ databases">
        <authorList>
            <person name="Kraege A."/>
            <person name="Thomma B."/>
        </authorList>
    </citation>
    <scope>NUCLEOTIDE SEQUENCE [LARGE SCALE GENOMIC DNA]</scope>
</reference>
<feature type="domain" description="Aspartate/glutamate/uridylate kinase" evidence="18">
    <location>
        <begin position="38"/>
        <end position="285"/>
    </location>
</feature>
<comment type="catalytic activity">
    <reaction evidence="14 16">
        <text>L-glutamate 5-semialdehyde + phosphate + NADP(+) = L-glutamyl 5-phosphate + NADPH + H(+)</text>
        <dbReference type="Rhea" id="RHEA:19541"/>
        <dbReference type="ChEBI" id="CHEBI:15378"/>
        <dbReference type="ChEBI" id="CHEBI:43474"/>
        <dbReference type="ChEBI" id="CHEBI:57783"/>
        <dbReference type="ChEBI" id="CHEBI:58066"/>
        <dbReference type="ChEBI" id="CHEBI:58274"/>
        <dbReference type="ChEBI" id="CHEBI:58349"/>
        <dbReference type="EC" id="1.2.1.41"/>
    </reaction>
</comment>
<sequence>MSMKSLGDLAVTEKFLDDSERLYGDPHPTRYCVRNSRRIVVKVGTAVVTRQDKRLAVGRLGALVEQIEALVSKDLQVILVTSGAVTVGRQKLFHQHVLNSSPLKMQISSGSPTTTICNRAAASAGQSGLMALYDTLFAMMDLQASQLLVTPRDFRDENFKVNLRETTEELLSVSRVIPVFNENDAISDRSLDKDKLSGFQDNDSLAKELARELNADLLVLLTNVDGLMDGPPKDRNSKVIHTFMPKILENFRFSSGSTVGRGGMEAKVASAWDAAQAGVTTVIANGKLPSVLLRVMEGMQEGTLFDRDVVEAEENASRCTSTAASEDGDALETVRDLALSARTASRKLAACPTETRVKILRRIASDLAANEQLIMERNMRDVASAERKKLDPTLLQRLKLKPEKIRTLVKGIQAIADQEEPLRKLQSRMEIMDGLVLEKMTSPIGVLLIIFEARPDALPQIAALAIRSGNGLMLKGGSEARHSNELLHHIISNAIDTVAPEVGSGLIGLVNSRDEIRDLLKLDDVIDLVIPRGSNALVTNIKQNTKIPVMGHADGICHIYIDQDADLDLACKIVVDAKTDYPAACNAVEKVLVHKSLLGQVYKIQKQLDQAGITVLGGEEAVKEIGNLKKAPSPKHEYGNRTLTLEIVRSMAEAVDHIHSFGSGHTEAIITENKDTAEDFLRKVDSACVFHNMSTRFADGFRFGLGAEVGISTGRIHARGPVGVEGLLTSKWVARGSGNIVNHDEGIEYTHRPLPLGNDRKPLSDAVAPVNGVVQGQ</sequence>
<keyword evidence="5 16" id="KW-0028">Amino-acid biosynthesis</keyword>
<keyword evidence="13" id="KW-0511">Multifunctional enzyme</keyword>
<keyword evidence="6 16" id="KW-0641">Proline biosynthesis</keyword>
<evidence type="ECO:0000256" key="11">
    <source>
        <dbReference type="ARBA" id="ARBA00022857"/>
    </source>
</evidence>
<dbReference type="InterPro" id="IPR001048">
    <property type="entry name" value="Asp/Glu/Uridylate_kinase"/>
</dbReference>
<keyword evidence="7 16" id="KW-0808">Transferase</keyword>
<dbReference type="Gene3D" id="3.40.605.10">
    <property type="entry name" value="Aldehyde Dehydrogenase, Chain A, domain 1"/>
    <property type="match status" value="1"/>
</dbReference>
<comment type="catalytic activity">
    <reaction evidence="15 16">
        <text>L-glutamate + ATP = L-glutamyl 5-phosphate + ADP</text>
        <dbReference type="Rhea" id="RHEA:14877"/>
        <dbReference type="ChEBI" id="CHEBI:29985"/>
        <dbReference type="ChEBI" id="CHEBI:30616"/>
        <dbReference type="ChEBI" id="CHEBI:58274"/>
        <dbReference type="ChEBI" id="CHEBI:456216"/>
        <dbReference type="EC" id="2.7.2.11"/>
    </reaction>
</comment>
<protein>
    <recommendedName>
        <fullName evidence="16">Delta-1-pyrroline-5-carboxylate synthase</fullName>
    </recommendedName>
    <domain>
        <recommendedName>
            <fullName evidence="16">Glutamate 5-kinase</fullName>
            <shortName evidence="16">GK</shortName>
            <ecNumber evidence="16">2.7.2.11</ecNumber>
        </recommendedName>
        <alternativeName>
            <fullName evidence="16">Gamma-glutamyl kinase</fullName>
        </alternativeName>
    </domain>
    <domain>
        <recommendedName>
            <fullName evidence="16">Gamma-glutamyl phosphate reductase</fullName>
            <shortName evidence="16">GPR</shortName>
            <ecNumber evidence="16">1.2.1.41</ecNumber>
        </recommendedName>
        <alternativeName>
            <fullName evidence="16">Glutamate-5-semialdehyde dehydrogenase</fullName>
        </alternativeName>
        <alternativeName>
            <fullName evidence="16">Glutamyl-gamma-semialdehyde dehydrogenase</fullName>
        </alternativeName>
    </domain>
</protein>
<dbReference type="InterPro" id="IPR036393">
    <property type="entry name" value="AceGlu_kinase-like_sf"/>
</dbReference>
<dbReference type="InterPro" id="IPR000965">
    <property type="entry name" value="GPR_dom"/>
</dbReference>
<keyword evidence="12 16" id="KW-0560">Oxidoreductase</keyword>
<keyword evidence="9 16" id="KW-0418">Kinase</keyword>
<dbReference type="PROSITE" id="PS01223">
    <property type="entry name" value="PROA"/>
    <property type="match status" value="1"/>
</dbReference>
<evidence type="ECO:0000256" key="15">
    <source>
        <dbReference type="ARBA" id="ARBA00049141"/>
    </source>
</evidence>
<evidence type="ECO:0000256" key="5">
    <source>
        <dbReference type="ARBA" id="ARBA00022605"/>
    </source>
</evidence>
<evidence type="ECO:0000313" key="19">
    <source>
        <dbReference type="EMBL" id="CAL5229337.1"/>
    </source>
</evidence>
<evidence type="ECO:0000256" key="4">
    <source>
        <dbReference type="ARBA" id="ARBA00009302"/>
    </source>
</evidence>
<comment type="similarity">
    <text evidence="3 16">In the C-terminal section; belongs to the gamma-glutamyl phosphate reductase family.</text>
</comment>
<evidence type="ECO:0000256" key="10">
    <source>
        <dbReference type="ARBA" id="ARBA00022840"/>
    </source>
</evidence>
<feature type="domain" description="Aldehyde dehydrogenase" evidence="17">
    <location>
        <begin position="332"/>
        <end position="602"/>
    </location>
</feature>
<dbReference type="Gene3D" id="3.40.1160.10">
    <property type="entry name" value="Acetylglutamate kinase-like"/>
    <property type="match status" value="1"/>
</dbReference>
<dbReference type="EC" id="2.7.2.11" evidence="16"/>
<comment type="caution">
    <text evidence="19">The sequence shown here is derived from an EMBL/GenBank/DDBJ whole genome shotgun (WGS) entry which is preliminary data.</text>
</comment>
<evidence type="ECO:0000313" key="20">
    <source>
        <dbReference type="Proteomes" id="UP001497392"/>
    </source>
</evidence>
<dbReference type="EMBL" id="CAXHTA020000020">
    <property type="protein sequence ID" value="CAL5229337.1"/>
    <property type="molecule type" value="Genomic_DNA"/>
</dbReference>
<keyword evidence="20" id="KW-1185">Reference proteome</keyword>